<dbReference type="Proteomes" id="UP000788419">
    <property type="component" value="Unassembled WGS sequence"/>
</dbReference>
<gene>
    <name evidence="2" type="ORF">CSC65_09810</name>
</gene>
<keyword evidence="3" id="KW-1185">Reference proteome</keyword>
<keyword evidence="1" id="KW-0472">Membrane</keyword>
<feature type="transmembrane region" description="Helical" evidence="1">
    <location>
        <begin position="147"/>
        <end position="177"/>
    </location>
</feature>
<dbReference type="RefSeq" id="WP_162410408.1">
    <property type="nucleotide sequence ID" value="NZ_PDWN01000008.1"/>
</dbReference>
<feature type="transmembrane region" description="Helical" evidence="1">
    <location>
        <begin position="208"/>
        <end position="230"/>
    </location>
</feature>
<feature type="transmembrane region" description="Helical" evidence="1">
    <location>
        <begin position="44"/>
        <end position="68"/>
    </location>
</feature>
<keyword evidence="1" id="KW-1133">Transmembrane helix</keyword>
<dbReference type="EMBL" id="PDWN01000008">
    <property type="protein sequence ID" value="KAF1694460.1"/>
    <property type="molecule type" value="Genomic_DNA"/>
</dbReference>
<evidence type="ECO:0000313" key="3">
    <source>
        <dbReference type="Proteomes" id="UP000788419"/>
    </source>
</evidence>
<accession>A0ABQ6Z757</accession>
<reference evidence="2 3" key="1">
    <citation type="submission" date="2017-10" db="EMBL/GenBank/DDBJ databases">
        <title>Whole genome sequencing of members of genus Pseudoxanthomonas.</title>
        <authorList>
            <person name="Kumar S."/>
            <person name="Bansal K."/>
            <person name="Kaur A."/>
            <person name="Patil P."/>
            <person name="Sharma S."/>
            <person name="Patil P.B."/>
        </authorList>
    </citation>
    <scope>NUCLEOTIDE SEQUENCE [LARGE SCALE GENOMIC DNA]</scope>
    <source>
        <strain evidence="2 3">DSM 17801</strain>
    </source>
</reference>
<proteinExistence type="predicted"/>
<feature type="transmembrane region" description="Helical" evidence="1">
    <location>
        <begin position="353"/>
        <end position="374"/>
    </location>
</feature>
<name>A0ABQ6Z757_9GAMM</name>
<comment type="caution">
    <text evidence="2">The sequence shown here is derived from an EMBL/GenBank/DDBJ whole genome shotgun (WGS) entry which is preliminary data.</text>
</comment>
<protein>
    <submittedName>
        <fullName evidence="2">DUF4129 domain-containing protein</fullName>
    </submittedName>
</protein>
<organism evidence="2 3">
    <name type="scientific">Pseudoxanthomonas daejeonensis</name>
    <dbReference type="NCBI Taxonomy" id="266062"/>
    <lineage>
        <taxon>Bacteria</taxon>
        <taxon>Pseudomonadati</taxon>
        <taxon>Pseudomonadota</taxon>
        <taxon>Gammaproteobacteria</taxon>
        <taxon>Lysobacterales</taxon>
        <taxon>Lysobacteraceae</taxon>
        <taxon>Pseudoxanthomonas</taxon>
    </lineage>
</organism>
<evidence type="ECO:0000256" key="1">
    <source>
        <dbReference type="SAM" id="Phobius"/>
    </source>
</evidence>
<keyword evidence="1" id="KW-0812">Transmembrane</keyword>
<feature type="transmembrane region" description="Helical" evidence="1">
    <location>
        <begin position="251"/>
        <end position="271"/>
    </location>
</feature>
<sequence length="504" mass="55826">MRPEDLDVALRPRSSWEAMELGTALLRRHAGAVWRPWLLATLPVLVVLNAAAWMLDRVWLAALLMWWLKPLFDRIPLYVLSRGVFGHTPGTVETLRAQWSFGRGAMPAHLLWRRLSPARSLLMPVDLLEGSAAAQRRARRRVVGGPAYGQAALLTWTCWHFELALALGVVAAVFLAVPPELLPDSLNSFWMLLRAGPPPWLELAFNGVAWLAVSVVGPFYVAAGFGLYLNRRTETEAWDVELAFRRLRERLLAQAAAPLALLLACMLLSPAEVLAQQQGEDDARPATLEQVFGQDHADDARFRDAVARTYRDPLLGGERTVVEWRLKSPPRERTGDAPDLSVLAALLSRIGEWMLWIAVAVLVLLVLVTAPRWLPWLGGSARRKRAEAPAAAATLLAMPEASPEDIAAAARRLWQSGHPRDALALVYRGSVEAMARDAQVELPPGATEAQCLRASRKLPLPAARELFAQVVRVWQYAAYAGRLPAESEFDSLLDAARTQWAWRG</sequence>
<evidence type="ECO:0000313" key="2">
    <source>
        <dbReference type="EMBL" id="KAF1694460.1"/>
    </source>
</evidence>